<evidence type="ECO:0000313" key="4">
    <source>
        <dbReference type="EMBL" id="TFY83264.1"/>
    </source>
</evidence>
<sequence length="355" mass="40016">MLTALRRSVSQLFYSPSVVPPTSSSANLAKRRQFILALDGPGIPQDPWAYPLTWSRRNVIAVACGHDVYYQNLDTRQISHLCNLPTASHGRIRTIAFAQGDMPDVVCMGTTTGNLQVWDTASEKLLRKWPNHDWMGVSALDWRDRECTIGRMDGRIALYDLRQRDAVFKIKAHREDVYGLKWSPDGRYLLIHRDQAVAWCPWKPDLLATGGTYPDGTIQIWSTATLTSSPSPTPLHTIPLDSSIYSLQWSPHCKELLSTHGLSWQGSRGERLPSKVDPIASPLTNSVTVHSYPSLNRLVSVTAHTGTVGQSCLGPDGTMVFTICYREEAMKMWKVWGRREESDKRESTFDRYSIR</sequence>
<evidence type="ECO:0000256" key="1">
    <source>
        <dbReference type="ARBA" id="ARBA00022574"/>
    </source>
</evidence>
<dbReference type="GO" id="GO:0005680">
    <property type="term" value="C:anaphase-promoting complex"/>
    <property type="evidence" value="ECO:0007669"/>
    <property type="project" value="TreeGrafter"/>
</dbReference>
<dbReference type="Pfam" id="PF00400">
    <property type="entry name" value="WD40"/>
    <property type="match status" value="1"/>
</dbReference>
<evidence type="ECO:0000256" key="2">
    <source>
        <dbReference type="ARBA" id="ARBA00022737"/>
    </source>
</evidence>
<dbReference type="PANTHER" id="PTHR19918:SF1">
    <property type="entry name" value="FIZZY-RELATED PROTEIN HOMOLOG"/>
    <property type="match status" value="1"/>
</dbReference>
<dbReference type="InterPro" id="IPR015943">
    <property type="entry name" value="WD40/YVTN_repeat-like_dom_sf"/>
</dbReference>
<dbReference type="InterPro" id="IPR001680">
    <property type="entry name" value="WD40_rpt"/>
</dbReference>
<dbReference type="Proteomes" id="UP000298061">
    <property type="component" value="Unassembled WGS sequence"/>
</dbReference>
<comment type="caution">
    <text evidence="4">The sequence shown here is derived from an EMBL/GenBank/DDBJ whole genome shotgun (WGS) entry which is preliminary data.</text>
</comment>
<name>A0A4Z0AAI0_9AGAM</name>
<evidence type="ECO:0008006" key="6">
    <source>
        <dbReference type="Google" id="ProtNLM"/>
    </source>
</evidence>
<dbReference type="OrthoDB" id="10263272at2759"/>
<accession>A0A4Z0AAI0</accession>
<evidence type="ECO:0000256" key="3">
    <source>
        <dbReference type="ARBA" id="ARBA00023306"/>
    </source>
</evidence>
<proteinExistence type="predicted"/>
<gene>
    <name evidence="4" type="ORF">EWM64_g735</name>
</gene>
<dbReference type="GO" id="GO:1990757">
    <property type="term" value="F:ubiquitin ligase activator activity"/>
    <property type="evidence" value="ECO:0007669"/>
    <property type="project" value="TreeGrafter"/>
</dbReference>
<dbReference type="PANTHER" id="PTHR19918">
    <property type="entry name" value="CELL DIVISION CYCLE 20 CDC20 FIZZY -RELATED"/>
    <property type="match status" value="1"/>
</dbReference>
<dbReference type="EMBL" id="SFCI01000040">
    <property type="protein sequence ID" value="TFY83264.1"/>
    <property type="molecule type" value="Genomic_DNA"/>
</dbReference>
<protein>
    <recommendedName>
        <fullName evidence="6">Anaphase-promoting complex subunit 4 WD40 domain-containing protein</fullName>
    </recommendedName>
</protein>
<keyword evidence="3" id="KW-0131">Cell cycle</keyword>
<reference evidence="4 5" key="1">
    <citation type="submission" date="2019-02" db="EMBL/GenBank/DDBJ databases">
        <title>Genome sequencing of the rare red list fungi Hericium alpestre (H. flagellum).</title>
        <authorList>
            <person name="Buettner E."/>
            <person name="Kellner H."/>
        </authorList>
    </citation>
    <scope>NUCLEOTIDE SEQUENCE [LARGE SCALE GENOMIC DNA]</scope>
    <source>
        <strain evidence="4 5">DSM 108284</strain>
    </source>
</reference>
<organism evidence="4 5">
    <name type="scientific">Hericium alpestre</name>
    <dbReference type="NCBI Taxonomy" id="135208"/>
    <lineage>
        <taxon>Eukaryota</taxon>
        <taxon>Fungi</taxon>
        <taxon>Dikarya</taxon>
        <taxon>Basidiomycota</taxon>
        <taxon>Agaricomycotina</taxon>
        <taxon>Agaricomycetes</taxon>
        <taxon>Russulales</taxon>
        <taxon>Hericiaceae</taxon>
        <taxon>Hericium</taxon>
    </lineage>
</organism>
<keyword evidence="5" id="KW-1185">Reference proteome</keyword>
<dbReference type="GO" id="GO:0031145">
    <property type="term" value="P:anaphase-promoting complex-dependent catabolic process"/>
    <property type="evidence" value="ECO:0007669"/>
    <property type="project" value="TreeGrafter"/>
</dbReference>
<evidence type="ECO:0000313" key="5">
    <source>
        <dbReference type="Proteomes" id="UP000298061"/>
    </source>
</evidence>
<dbReference type="InterPro" id="IPR033010">
    <property type="entry name" value="Cdc20/Fizzy"/>
</dbReference>
<dbReference type="STRING" id="135208.A0A4Z0AAI0"/>
<dbReference type="InterPro" id="IPR036322">
    <property type="entry name" value="WD40_repeat_dom_sf"/>
</dbReference>
<dbReference type="GO" id="GO:0051301">
    <property type="term" value="P:cell division"/>
    <property type="evidence" value="ECO:0007669"/>
    <property type="project" value="UniProtKB-KW"/>
</dbReference>
<dbReference type="SMART" id="SM00320">
    <property type="entry name" value="WD40"/>
    <property type="match status" value="4"/>
</dbReference>
<dbReference type="SUPFAM" id="SSF50978">
    <property type="entry name" value="WD40 repeat-like"/>
    <property type="match status" value="1"/>
</dbReference>
<keyword evidence="1" id="KW-0853">WD repeat</keyword>
<keyword evidence="2" id="KW-0677">Repeat</keyword>
<dbReference type="GO" id="GO:1905786">
    <property type="term" value="P:positive regulation of anaphase-promoting complex-dependent catabolic process"/>
    <property type="evidence" value="ECO:0007669"/>
    <property type="project" value="TreeGrafter"/>
</dbReference>
<dbReference type="AlphaFoldDB" id="A0A4Z0AAI0"/>
<dbReference type="GO" id="GO:0010997">
    <property type="term" value="F:anaphase-promoting complex binding"/>
    <property type="evidence" value="ECO:0007669"/>
    <property type="project" value="InterPro"/>
</dbReference>
<dbReference type="Gene3D" id="2.130.10.10">
    <property type="entry name" value="YVTN repeat-like/Quinoprotein amine dehydrogenase"/>
    <property type="match status" value="2"/>
</dbReference>